<evidence type="ECO:0000313" key="16">
    <source>
        <dbReference type="Ensembl" id="ENSVKKP00000016230.1"/>
    </source>
</evidence>
<keyword evidence="17" id="KW-1185">Reference proteome</keyword>
<feature type="region of interest" description="Disordered" evidence="11">
    <location>
        <begin position="92"/>
        <end position="176"/>
    </location>
</feature>
<keyword evidence="7 9" id="KW-1015">Disulfide bond</keyword>
<dbReference type="Ensembl" id="ENSVKKT00000016616.1">
    <property type="protein sequence ID" value="ENSVKKP00000016230.1"/>
    <property type="gene ID" value="ENSVKKG00000011051.1"/>
</dbReference>
<reference evidence="16" key="2">
    <citation type="submission" date="2025-09" db="UniProtKB">
        <authorList>
            <consortium name="Ensembl"/>
        </authorList>
    </citation>
    <scope>IDENTIFICATION</scope>
</reference>
<dbReference type="OMA" id="QDNYMLK"/>
<dbReference type="GO" id="GO:0005576">
    <property type="term" value="C:extracellular region"/>
    <property type="evidence" value="ECO:0007669"/>
    <property type="project" value="UniProtKB-SubCell"/>
</dbReference>
<dbReference type="InterPro" id="IPR001073">
    <property type="entry name" value="C1q_dom"/>
</dbReference>
<dbReference type="PROSITE" id="PS01186">
    <property type="entry name" value="EGF_2"/>
    <property type="match status" value="1"/>
</dbReference>
<dbReference type="PROSITE" id="PS00010">
    <property type="entry name" value="ASX_HYDROXYL"/>
    <property type="match status" value="1"/>
</dbReference>
<evidence type="ECO:0000256" key="8">
    <source>
        <dbReference type="ARBA" id="ARBA00023180"/>
    </source>
</evidence>
<keyword evidence="3 9" id="KW-0245">EGF-like domain</keyword>
<keyword evidence="2" id="KW-0964">Secreted</keyword>
<dbReference type="SMART" id="SM00179">
    <property type="entry name" value="EGF_CA"/>
    <property type="match status" value="1"/>
</dbReference>
<evidence type="ECO:0000256" key="4">
    <source>
        <dbReference type="ARBA" id="ARBA00022729"/>
    </source>
</evidence>
<dbReference type="InterPro" id="IPR000742">
    <property type="entry name" value="EGF"/>
</dbReference>
<dbReference type="GO" id="GO:0030948">
    <property type="term" value="P:negative regulation of vascular endothelial growth factor receptor signaling pathway"/>
    <property type="evidence" value="ECO:0007669"/>
    <property type="project" value="TreeGrafter"/>
</dbReference>
<feature type="compositionally biased region" description="Low complexity" evidence="11">
    <location>
        <begin position="156"/>
        <end position="165"/>
    </location>
</feature>
<evidence type="ECO:0000259" key="14">
    <source>
        <dbReference type="PROSITE" id="PS50871"/>
    </source>
</evidence>
<feature type="domain" description="EMI" evidence="15">
    <location>
        <begin position="180"/>
        <end position="255"/>
    </location>
</feature>
<evidence type="ECO:0000256" key="2">
    <source>
        <dbReference type="ARBA" id="ARBA00022525"/>
    </source>
</evidence>
<dbReference type="SUPFAM" id="SSF49842">
    <property type="entry name" value="TNF-like"/>
    <property type="match status" value="1"/>
</dbReference>
<keyword evidence="6 10" id="KW-0175">Coiled coil</keyword>
<dbReference type="PANTHER" id="PTHR15427">
    <property type="entry name" value="EMILIN ELASTIN MICROFIBRIL INTERFACE-LOCATED PROTEIN ELASTIN MICROFIBRIL INTERFACER"/>
    <property type="match status" value="1"/>
</dbReference>
<dbReference type="Gene3D" id="2.10.25.10">
    <property type="entry name" value="Laminin"/>
    <property type="match status" value="1"/>
</dbReference>
<evidence type="ECO:0000256" key="6">
    <source>
        <dbReference type="ARBA" id="ARBA00023054"/>
    </source>
</evidence>
<evidence type="ECO:0000256" key="10">
    <source>
        <dbReference type="SAM" id="Coils"/>
    </source>
</evidence>
<dbReference type="Pfam" id="PF00386">
    <property type="entry name" value="C1q"/>
    <property type="match status" value="1"/>
</dbReference>
<dbReference type="SUPFAM" id="SSF57196">
    <property type="entry name" value="EGF/Laminin"/>
    <property type="match status" value="1"/>
</dbReference>
<keyword evidence="4 12" id="KW-0732">Signal</keyword>
<evidence type="ECO:0000256" key="5">
    <source>
        <dbReference type="ARBA" id="ARBA00022737"/>
    </source>
</evidence>
<comment type="subcellular location">
    <subcellularLocation>
        <location evidence="1">Secreted</location>
    </subcellularLocation>
</comment>
<dbReference type="RefSeq" id="XP_044284929.1">
    <property type="nucleotide sequence ID" value="XM_044428994.1"/>
</dbReference>
<dbReference type="PROSITE" id="PS51041">
    <property type="entry name" value="EMI"/>
    <property type="match status" value="1"/>
</dbReference>
<dbReference type="PRINTS" id="PR00007">
    <property type="entry name" value="COMPLEMNTC1Q"/>
</dbReference>
<dbReference type="PROSITE" id="PS51257">
    <property type="entry name" value="PROKAR_LIPOPROTEIN"/>
    <property type="match status" value="1"/>
</dbReference>
<dbReference type="PROSITE" id="PS50026">
    <property type="entry name" value="EGF_3"/>
    <property type="match status" value="1"/>
</dbReference>
<feature type="domain" description="C1q" evidence="14">
    <location>
        <begin position="1065"/>
        <end position="1197"/>
    </location>
</feature>
<dbReference type="KEGG" id="vko:123022891"/>
<evidence type="ECO:0000256" key="11">
    <source>
        <dbReference type="SAM" id="MobiDB-lite"/>
    </source>
</evidence>
<evidence type="ECO:0000256" key="3">
    <source>
        <dbReference type="ARBA" id="ARBA00022536"/>
    </source>
</evidence>
<dbReference type="InterPro" id="IPR050392">
    <property type="entry name" value="Collagen/C1q_domain"/>
</dbReference>
<dbReference type="FunFam" id="2.10.25.10:FF:000057">
    <property type="entry name" value="protocadherin Fat 1 isoform X2"/>
    <property type="match status" value="1"/>
</dbReference>
<feature type="compositionally biased region" description="Polar residues" evidence="11">
    <location>
        <begin position="281"/>
        <end position="290"/>
    </location>
</feature>
<dbReference type="SMART" id="SM00181">
    <property type="entry name" value="EGF"/>
    <property type="match status" value="1"/>
</dbReference>
<feature type="coiled-coil region" evidence="10">
    <location>
        <begin position="448"/>
        <end position="493"/>
    </location>
</feature>
<dbReference type="FunFam" id="2.60.120.40:FF:000009">
    <property type="entry name" value="Multimerin-1"/>
    <property type="match status" value="1"/>
</dbReference>
<evidence type="ECO:0000256" key="7">
    <source>
        <dbReference type="ARBA" id="ARBA00023157"/>
    </source>
</evidence>
<feature type="chain" id="PRO_5034225904" evidence="12">
    <location>
        <begin position="38"/>
        <end position="1197"/>
    </location>
</feature>
<name>A0A8D2L305_VARKO</name>
<dbReference type="InterPro" id="IPR001881">
    <property type="entry name" value="EGF-like_Ca-bd_dom"/>
</dbReference>
<dbReference type="GO" id="GO:0005509">
    <property type="term" value="F:calcium ion binding"/>
    <property type="evidence" value="ECO:0007669"/>
    <property type="project" value="InterPro"/>
</dbReference>
<accession>A0A8D2L305</accession>
<feature type="region of interest" description="Disordered" evidence="11">
    <location>
        <begin position="267"/>
        <end position="300"/>
    </location>
</feature>
<keyword evidence="5" id="KW-0677">Repeat</keyword>
<dbReference type="Pfam" id="PF07546">
    <property type="entry name" value="EMI"/>
    <property type="match status" value="1"/>
</dbReference>
<evidence type="ECO:0000256" key="12">
    <source>
        <dbReference type="SAM" id="SignalP"/>
    </source>
</evidence>
<dbReference type="GeneID" id="123022891"/>
<dbReference type="InterPro" id="IPR000152">
    <property type="entry name" value="EGF-type_Asp/Asn_hydroxyl_site"/>
</dbReference>
<dbReference type="Proteomes" id="UP000694545">
    <property type="component" value="Unplaced"/>
</dbReference>
<dbReference type="PANTHER" id="PTHR15427:SF3">
    <property type="entry name" value="MULTIMERIN-1"/>
    <property type="match status" value="1"/>
</dbReference>
<feature type="compositionally biased region" description="Polar residues" evidence="11">
    <location>
        <begin position="96"/>
        <end position="109"/>
    </location>
</feature>
<feature type="domain" description="EGF-like" evidence="13">
    <location>
        <begin position="1010"/>
        <end position="1046"/>
    </location>
</feature>
<organism evidence="16 17">
    <name type="scientific">Varanus komodoensis</name>
    <name type="common">Komodo dragon</name>
    <dbReference type="NCBI Taxonomy" id="61221"/>
    <lineage>
        <taxon>Eukaryota</taxon>
        <taxon>Metazoa</taxon>
        <taxon>Chordata</taxon>
        <taxon>Craniata</taxon>
        <taxon>Vertebrata</taxon>
        <taxon>Euteleostomi</taxon>
        <taxon>Lepidosauria</taxon>
        <taxon>Squamata</taxon>
        <taxon>Bifurcata</taxon>
        <taxon>Unidentata</taxon>
        <taxon>Episquamata</taxon>
        <taxon>Toxicofera</taxon>
        <taxon>Anguimorpha</taxon>
        <taxon>Paleoanguimorpha</taxon>
        <taxon>Varanoidea</taxon>
        <taxon>Varanidae</taxon>
        <taxon>Varanus</taxon>
    </lineage>
</organism>
<gene>
    <name evidence="16" type="primary">MMRN1</name>
</gene>
<comment type="caution">
    <text evidence="9">Lacks conserved residue(s) required for the propagation of feature annotation.</text>
</comment>
<sequence length="1197" mass="133205">MRGSLKFLHAKKMREIFPTLILLSLGCNLILVPPVDGEVETSPPGLTLTKTEGLGSELGTALPPASEVTTALNTTREEDIKHSSPLEIQGLPTAAAAQQSKPVIVTSPSRDSHIDGGSTNVRSTLTPNRAGIPAQINPKKGFLQRDVSKGATVNHSSKQSSYSSKPNADSKTPGFETTRGKNWCAYVHTRLQPTIVVDNVESYSSGRPKPCNWMTGPCGSSSQSRTRQAYRIKHMIVTSLEWKCCPGYSGGTCKPIAQRDQLLAHSNQAESNAVSEEALGNQLQPRQQPDLSDPAVAQKMNEQISSQEMKLTLLQKKVDNISVVMSDVSKTLSSLEGKINEDKGRDFQAFLKGLKSKSITELVKEIVKEQSKVFQNEMQEMVAQIFKSVSSLSEDLESTKQLIKSLNASQQKCSMEIEKRPTKVEILEIRGQILHIEKDISVTCSKSIKDLEEKQRSMEVALEHQSSRSNIYYESLNKTLSQMKEVHEQLLSAEQSSNQNIPTADKSMTDNLTDYMIGLHEKVKTQSLMVLQLYDDLRIQDSKISNLTVELEIQRDSLQAECDHMLSQCRRDFQAQLRGTEEDMHSLNKTLENLVLPLDDKMDKMNEQINDLCYDMEILQPLIEQGVPFTLTSEYDQQMEMEAISRKLENLTSTVTGLSSTIEELDKSQKELKNEVHTQDEISERQINECFVLMEDGINKTMMVINNAIDSIKDSYVLKETLNAFKNDTDSCCSGAKKMESLLTLIPQFQQMNKSLQLLISDNQKVASETIRSSMSSSGENIVPHMSRVRHHLNTTSFNLQEYQQDTGHLDENQLGSTLERKDYDVRLQAVEGKITKFLANNCVSVRNVKATVAEQNKVVSMQLQSLSSRIRALEAKSIRFSVTIPLLNKTAYEARSMCEDLSGSINGMNTSILHKLAKPAHSDSMLFQKGLQELTESMLEVKAGTILSNLTWYVDKSITDAVSNITKRLKAMPVVPKKPPPAKKMPANTIVNQAGRSQRNTDTTIEAGDYLSCSSSPCQNGGTCINEKKSFVCACRYPFGGANCSTKLVEENTQAIDFSKGSYRYAPMVAFFASHTYGMNSPGPIRFNNLDVNYGSSYVPANGRFRVPYLGVYVFEYTIESNSPVISGYLVVDGIDKVAFRSENANDSKYVDRMVKGDALLELNYGQEVWLRLAAGSIPAKYPPVTTFSGYILYRT</sequence>
<feature type="signal peptide" evidence="12">
    <location>
        <begin position="1"/>
        <end position="37"/>
    </location>
</feature>
<proteinExistence type="predicted"/>
<evidence type="ECO:0000256" key="1">
    <source>
        <dbReference type="ARBA" id="ARBA00004613"/>
    </source>
</evidence>
<dbReference type="Gene3D" id="2.60.120.40">
    <property type="match status" value="1"/>
</dbReference>
<dbReference type="SMART" id="SM00110">
    <property type="entry name" value="C1Q"/>
    <property type="match status" value="1"/>
</dbReference>
<dbReference type="OrthoDB" id="10044191at2759"/>
<keyword evidence="8" id="KW-0325">Glycoprotein</keyword>
<evidence type="ECO:0000256" key="9">
    <source>
        <dbReference type="PROSITE-ProRule" id="PRU00076"/>
    </source>
</evidence>
<reference evidence="16" key="1">
    <citation type="submission" date="2025-08" db="UniProtKB">
        <authorList>
            <consortium name="Ensembl"/>
        </authorList>
    </citation>
    <scope>IDENTIFICATION</scope>
</reference>
<protein>
    <submittedName>
        <fullName evidence="16">Multimerin 1</fullName>
    </submittedName>
</protein>
<feature type="disulfide bond" evidence="9">
    <location>
        <begin position="1036"/>
        <end position="1045"/>
    </location>
</feature>
<dbReference type="PROSITE" id="PS50871">
    <property type="entry name" value="C1Q"/>
    <property type="match status" value="1"/>
</dbReference>
<dbReference type="CTD" id="22915"/>
<dbReference type="PROSITE" id="PS00022">
    <property type="entry name" value="EGF_1"/>
    <property type="match status" value="1"/>
</dbReference>
<evidence type="ECO:0000259" key="13">
    <source>
        <dbReference type="PROSITE" id="PS50026"/>
    </source>
</evidence>
<feature type="compositionally biased region" description="Polar residues" evidence="11">
    <location>
        <begin position="117"/>
        <end position="127"/>
    </location>
</feature>
<evidence type="ECO:0000259" key="15">
    <source>
        <dbReference type="PROSITE" id="PS51041"/>
    </source>
</evidence>
<dbReference type="GO" id="GO:0090051">
    <property type="term" value="P:negative regulation of cell migration involved in sprouting angiogenesis"/>
    <property type="evidence" value="ECO:0007669"/>
    <property type="project" value="TreeGrafter"/>
</dbReference>
<dbReference type="InterPro" id="IPR008983">
    <property type="entry name" value="Tumour_necrosis_fac-like_dom"/>
</dbReference>
<dbReference type="AlphaFoldDB" id="A0A8D2L305"/>
<dbReference type="InterPro" id="IPR011489">
    <property type="entry name" value="EMI_domain"/>
</dbReference>
<evidence type="ECO:0000313" key="17">
    <source>
        <dbReference type="Proteomes" id="UP000694545"/>
    </source>
</evidence>
<dbReference type="CDD" id="cd00054">
    <property type="entry name" value="EGF_CA"/>
    <property type="match status" value="1"/>
</dbReference>